<name>A0A375IDD5_9BURK</name>
<evidence type="ECO:0000256" key="1">
    <source>
        <dbReference type="SAM" id="MobiDB-lite"/>
    </source>
</evidence>
<gene>
    <name evidence="2" type="ORF">CT19425_60196</name>
</gene>
<protein>
    <submittedName>
        <fullName evidence="2">Uncharacterized protein</fullName>
    </submittedName>
</protein>
<dbReference type="AlphaFoldDB" id="A0A375IDD5"/>
<evidence type="ECO:0000313" key="2">
    <source>
        <dbReference type="EMBL" id="SPK72078.1"/>
    </source>
</evidence>
<feature type="compositionally biased region" description="Basic and acidic residues" evidence="1">
    <location>
        <begin position="1"/>
        <end position="11"/>
    </location>
</feature>
<dbReference type="EMBL" id="LT991976">
    <property type="protein sequence ID" value="SPK72078.1"/>
    <property type="molecule type" value="Genomic_DNA"/>
</dbReference>
<feature type="region of interest" description="Disordered" evidence="1">
    <location>
        <begin position="1"/>
        <end position="55"/>
    </location>
</feature>
<sequence length="55" mass="5768">MRGEVQERDFLDDPALSPGPSPASGRGEQTAADVGARWFLPSPSGRGAGEGRRSQ</sequence>
<dbReference type="Proteomes" id="UP000255505">
    <property type="component" value="Chromosome I"/>
</dbReference>
<organism evidence="2 3">
    <name type="scientific">Cupriavidus taiwanensis</name>
    <dbReference type="NCBI Taxonomy" id="164546"/>
    <lineage>
        <taxon>Bacteria</taxon>
        <taxon>Pseudomonadati</taxon>
        <taxon>Pseudomonadota</taxon>
        <taxon>Betaproteobacteria</taxon>
        <taxon>Burkholderiales</taxon>
        <taxon>Burkholderiaceae</taxon>
        <taxon>Cupriavidus</taxon>
    </lineage>
</organism>
<accession>A0A375IDD5</accession>
<evidence type="ECO:0000313" key="3">
    <source>
        <dbReference type="Proteomes" id="UP000255505"/>
    </source>
</evidence>
<proteinExistence type="predicted"/>
<reference evidence="2 3" key="1">
    <citation type="submission" date="2018-01" db="EMBL/GenBank/DDBJ databases">
        <authorList>
            <person name="Gaut B.S."/>
            <person name="Morton B.R."/>
            <person name="Clegg M.T."/>
            <person name="Duvall M.R."/>
        </authorList>
    </citation>
    <scope>NUCLEOTIDE SEQUENCE [LARGE SCALE GENOMIC DNA]</scope>
    <source>
        <strain evidence="2">Cupriavidus taiwanensis LMG 19425</strain>
    </source>
</reference>
<feature type="compositionally biased region" description="Low complexity" evidence="1">
    <location>
        <begin position="13"/>
        <end position="25"/>
    </location>
</feature>